<dbReference type="OrthoDB" id="3512790at2"/>
<organism evidence="2 3">
    <name type="scientific">Nonomuraea turkmeniaca</name>
    <dbReference type="NCBI Taxonomy" id="103838"/>
    <lineage>
        <taxon>Bacteria</taxon>
        <taxon>Bacillati</taxon>
        <taxon>Actinomycetota</taxon>
        <taxon>Actinomycetes</taxon>
        <taxon>Streptosporangiales</taxon>
        <taxon>Streptosporangiaceae</taxon>
        <taxon>Nonomuraea</taxon>
    </lineage>
</organism>
<evidence type="ECO:0000256" key="1">
    <source>
        <dbReference type="SAM" id="SignalP"/>
    </source>
</evidence>
<feature type="signal peptide" evidence="1">
    <location>
        <begin position="1"/>
        <end position="23"/>
    </location>
</feature>
<comment type="caution">
    <text evidence="2">The sequence shown here is derived from an EMBL/GenBank/DDBJ whole genome shotgun (WGS) entry which is preliminary data.</text>
</comment>
<evidence type="ECO:0000313" key="2">
    <source>
        <dbReference type="EMBL" id="TMR21549.1"/>
    </source>
</evidence>
<keyword evidence="3" id="KW-1185">Reference proteome</keyword>
<protein>
    <submittedName>
        <fullName evidence="2">Uncharacterized protein</fullName>
    </submittedName>
</protein>
<dbReference type="AlphaFoldDB" id="A0A5S4FLS1"/>
<reference evidence="2 3" key="1">
    <citation type="submission" date="2019-05" db="EMBL/GenBank/DDBJ databases">
        <title>Draft genome sequence of Nonomuraea turkmeniaca DSM 43926.</title>
        <authorList>
            <person name="Saricaoglu S."/>
            <person name="Isik K."/>
        </authorList>
    </citation>
    <scope>NUCLEOTIDE SEQUENCE [LARGE SCALE GENOMIC DNA]</scope>
    <source>
        <strain evidence="2 3">DSM 43926</strain>
    </source>
</reference>
<dbReference type="RefSeq" id="WP_138666702.1">
    <property type="nucleotide sequence ID" value="NZ_VCKY01000041.1"/>
</dbReference>
<name>A0A5S4FLS1_9ACTN</name>
<accession>A0A5S4FLS1</accession>
<dbReference type="EMBL" id="VCKY01000041">
    <property type="protein sequence ID" value="TMR21549.1"/>
    <property type="molecule type" value="Genomic_DNA"/>
</dbReference>
<dbReference type="Gene3D" id="2.50.20.20">
    <property type="match status" value="1"/>
</dbReference>
<dbReference type="Proteomes" id="UP000309128">
    <property type="component" value="Unassembled WGS sequence"/>
</dbReference>
<sequence length="279" mass="29749">MKRTVVGAAVVAGLALAATPAQAATPKIDPVKALKAELAPGKAVNVLATAKVTYSWRQVVTSELDGTIGFGARGVAASDVAHTQRYSEDLLRQRMKLRPEETEALQQSSTRMISSGDVSYVSGPVVEVALQRADASWVRYDGVALPPSNLLLEVLEPDTLKTLLADRTSSRDGVVKGSITTKKLASVSDAFVERFGSPAKKGRAGKISYTLWLRADGLVERVSAKGVLPVGKASVQVESDTRFMDWGRQVTVLVPLRGDVIDRKSVEDDVPAGVPGLWN</sequence>
<feature type="chain" id="PRO_5024283870" evidence="1">
    <location>
        <begin position="24"/>
        <end position="279"/>
    </location>
</feature>
<proteinExistence type="predicted"/>
<gene>
    <name evidence="2" type="ORF">ETD86_14675</name>
</gene>
<evidence type="ECO:0000313" key="3">
    <source>
        <dbReference type="Proteomes" id="UP000309128"/>
    </source>
</evidence>
<keyword evidence="1" id="KW-0732">Signal</keyword>